<dbReference type="STRING" id="71139.A0A058ZW02"/>
<organism evidence="1">
    <name type="scientific">Eucalyptus grandis</name>
    <name type="common">Flooded gum</name>
    <dbReference type="NCBI Taxonomy" id="71139"/>
    <lineage>
        <taxon>Eukaryota</taxon>
        <taxon>Viridiplantae</taxon>
        <taxon>Streptophyta</taxon>
        <taxon>Embryophyta</taxon>
        <taxon>Tracheophyta</taxon>
        <taxon>Spermatophyta</taxon>
        <taxon>Magnoliopsida</taxon>
        <taxon>eudicotyledons</taxon>
        <taxon>Gunneridae</taxon>
        <taxon>Pentapetalae</taxon>
        <taxon>rosids</taxon>
        <taxon>malvids</taxon>
        <taxon>Myrtales</taxon>
        <taxon>Myrtaceae</taxon>
        <taxon>Myrtoideae</taxon>
        <taxon>Eucalypteae</taxon>
        <taxon>Eucalyptus</taxon>
    </lineage>
</organism>
<protein>
    <submittedName>
        <fullName evidence="1">Uncharacterized protein</fullName>
    </submittedName>
</protein>
<dbReference type="Gramene" id="KCW45953">
    <property type="protein sequence ID" value="KCW45953"/>
    <property type="gene ID" value="EUGRSUZ_L00115"/>
</dbReference>
<dbReference type="InterPro" id="IPR002110">
    <property type="entry name" value="Ankyrin_rpt"/>
</dbReference>
<dbReference type="PANTHER" id="PTHR24128">
    <property type="entry name" value="HOMEOBOX PROTEIN WARIAI"/>
    <property type="match status" value="1"/>
</dbReference>
<dbReference type="InParanoid" id="A0A058ZW02"/>
<name>A0A058ZW02_EUCGR</name>
<dbReference type="InterPro" id="IPR036770">
    <property type="entry name" value="Ankyrin_rpt-contain_sf"/>
</dbReference>
<dbReference type="AlphaFoldDB" id="A0A058ZW02"/>
<dbReference type="Gene3D" id="1.25.40.20">
    <property type="entry name" value="Ankyrin repeat-containing domain"/>
    <property type="match status" value="1"/>
</dbReference>
<evidence type="ECO:0000313" key="1">
    <source>
        <dbReference type="EMBL" id="KCW45953.1"/>
    </source>
</evidence>
<reference evidence="1" key="1">
    <citation type="submission" date="2013-07" db="EMBL/GenBank/DDBJ databases">
        <title>The genome of Eucalyptus grandis.</title>
        <authorList>
            <person name="Schmutz J."/>
            <person name="Hayes R."/>
            <person name="Myburg A."/>
            <person name="Tuskan G."/>
            <person name="Grattapaglia D."/>
            <person name="Rokhsar D.S."/>
        </authorList>
    </citation>
    <scope>NUCLEOTIDE SEQUENCE</scope>
    <source>
        <tissue evidence="1">Leaf extractions</tissue>
    </source>
</reference>
<dbReference type="FunCoup" id="A0A058ZW02">
    <property type="interactions" value="95"/>
</dbReference>
<dbReference type="eggNOG" id="KOG0504">
    <property type="taxonomic scope" value="Eukaryota"/>
</dbReference>
<proteinExistence type="predicted"/>
<dbReference type="EMBL" id="KK198766">
    <property type="protein sequence ID" value="KCW45953.1"/>
    <property type="molecule type" value="Genomic_DNA"/>
</dbReference>
<sequence>MDPRLQQAINHNNVDELYSLIKGDENLLDHGSEGPFPNTPLHDAARTGKTKVAMEIATLKPSFARKLNCEGYSPMHLALLNKHYHLVRALITLEPELIRVRGQGGFTALHFVSWKIGDNEQENVELLELLAEFLSTCKSSIEDLTNKCETAIHVAVRRGNTEVFKVLFGWLKRVHLTQILNWKDQDGDTALHIAALEKQPEV</sequence>
<accession>A0A058ZW02</accession>
<dbReference type="PANTHER" id="PTHR24128:SF24">
    <property type="entry name" value="ANKYRIN REPEAT PROTEIN"/>
    <property type="match status" value="1"/>
</dbReference>
<dbReference type="SUPFAM" id="SSF48403">
    <property type="entry name" value="Ankyrin repeat"/>
    <property type="match status" value="1"/>
</dbReference>
<dbReference type="Pfam" id="PF12796">
    <property type="entry name" value="Ank_2"/>
    <property type="match status" value="2"/>
</dbReference>
<dbReference type="SMART" id="SM00248">
    <property type="entry name" value="ANK"/>
    <property type="match status" value="4"/>
</dbReference>
<gene>
    <name evidence="1" type="ORF">EUGRSUZ_L00115</name>
</gene>